<comment type="caution">
    <text evidence="2">The sequence shown here is derived from an EMBL/GenBank/DDBJ whole genome shotgun (WGS) entry which is preliminary data.</text>
</comment>
<dbReference type="OrthoDB" id="765662at2759"/>
<reference evidence="2" key="1">
    <citation type="submission" date="2020-07" db="EMBL/GenBank/DDBJ databases">
        <title>Ethylene signaling mediates host invasion by parasitic plants.</title>
        <authorList>
            <person name="Yoshida S."/>
        </authorList>
    </citation>
    <scope>NUCLEOTIDE SEQUENCE</scope>
    <source>
        <strain evidence="2">Okayama</strain>
    </source>
</reference>
<organism evidence="2 3">
    <name type="scientific">Phtheirospermum japonicum</name>
    <dbReference type="NCBI Taxonomy" id="374723"/>
    <lineage>
        <taxon>Eukaryota</taxon>
        <taxon>Viridiplantae</taxon>
        <taxon>Streptophyta</taxon>
        <taxon>Embryophyta</taxon>
        <taxon>Tracheophyta</taxon>
        <taxon>Spermatophyta</taxon>
        <taxon>Magnoliopsida</taxon>
        <taxon>eudicotyledons</taxon>
        <taxon>Gunneridae</taxon>
        <taxon>Pentapetalae</taxon>
        <taxon>asterids</taxon>
        <taxon>lamiids</taxon>
        <taxon>Lamiales</taxon>
        <taxon>Orobanchaceae</taxon>
        <taxon>Orobanchaceae incertae sedis</taxon>
        <taxon>Phtheirospermum</taxon>
    </lineage>
</organism>
<dbReference type="EMBL" id="BMAC01000110">
    <property type="protein sequence ID" value="GFP85687.1"/>
    <property type="molecule type" value="Genomic_DNA"/>
</dbReference>
<evidence type="ECO:0000313" key="3">
    <source>
        <dbReference type="Proteomes" id="UP000653305"/>
    </source>
</evidence>
<proteinExistence type="predicted"/>
<accession>A0A830BEV6</accession>
<dbReference type="InterPro" id="IPR008700">
    <property type="entry name" value="TypeIII_avirulence_cleave"/>
</dbReference>
<dbReference type="Pfam" id="PF05627">
    <property type="entry name" value="AvrRpt-cleavage"/>
    <property type="match status" value="1"/>
</dbReference>
<name>A0A830BEV6_9LAMI</name>
<sequence>MAQAIFVPKFGDWDESDPRSGEEYTIIFDKLREERRIEAAKFPPVQLQATKKKDTKKETLKRKVRDLFTYVRRS</sequence>
<protein>
    <submittedName>
        <fullName evidence="2">Rpm1-interacting protein 4</fullName>
    </submittedName>
</protein>
<dbReference type="PANTHER" id="PTHR33159">
    <property type="entry name" value="RPM1-INTERACTING PROTEIN 4 (RIN4) FAMILY PROTEIN"/>
    <property type="match status" value="1"/>
</dbReference>
<keyword evidence="3" id="KW-1185">Reference proteome</keyword>
<evidence type="ECO:0000259" key="1">
    <source>
        <dbReference type="Pfam" id="PF05627"/>
    </source>
</evidence>
<feature type="domain" description="RIN4 pathogenic type III effector avirulence factor Avr cleavage site" evidence="1">
    <location>
        <begin position="6"/>
        <end position="36"/>
    </location>
</feature>
<dbReference type="InterPro" id="IPR040387">
    <property type="entry name" value="RIN4/NOI4"/>
</dbReference>
<dbReference type="Proteomes" id="UP000653305">
    <property type="component" value="Unassembled WGS sequence"/>
</dbReference>
<dbReference type="AlphaFoldDB" id="A0A830BEV6"/>
<evidence type="ECO:0000313" key="2">
    <source>
        <dbReference type="EMBL" id="GFP85687.1"/>
    </source>
</evidence>
<dbReference type="PANTHER" id="PTHR33159:SF101">
    <property type="entry name" value="OS04G0379600 PROTEIN"/>
    <property type="match status" value="1"/>
</dbReference>
<dbReference type="GO" id="GO:0005886">
    <property type="term" value="C:plasma membrane"/>
    <property type="evidence" value="ECO:0007669"/>
    <property type="project" value="TreeGrafter"/>
</dbReference>
<gene>
    <name evidence="2" type="ORF">PHJA_000712400</name>
</gene>